<protein>
    <submittedName>
        <fullName evidence="1">Uncharacterized protein</fullName>
    </submittedName>
</protein>
<dbReference type="Proteomes" id="UP001341840">
    <property type="component" value="Unassembled WGS sequence"/>
</dbReference>
<feature type="non-terminal residue" evidence="1">
    <location>
        <position position="1"/>
    </location>
</feature>
<reference evidence="1 2" key="1">
    <citation type="journal article" date="2023" name="Plants (Basel)">
        <title>Bridging the Gap: Combining Genomics and Transcriptomics Approaches to Understand Stylosanthes scabra, an Orphan Legume from the Brazilian Caatinga.</title>
        <authorList>
            <person name="Ferreira-Neto J.R.C."/>
            <person name="da Silva M.D."/>
            <person name="Binneck E."/>
            <person name="de Melo N.F."/>
            <person name="da Silva R.H."/>
            <person name="de Melo A.L.T.M."/>
            <person name="Pandolfi V."/>
            <person name="Bustamante F.O."/>
            <person name="Brasileiro-Vidal A.C."/>
            <person name="Benko-Iseppon A.M."/>
        </authorList>
    </citation>
    <scope>NUCLEOTIDE SEQUENCE [LARGE SCALE GENOMIC DNA]</scope>
    <source>
        <tissue evidence="1">Leaves</tissue>
    </source>
</reference>
<evidence type="ECO:0000313" key="1">
    <source>
        <dbReference type="EMBL" id="MED6114951.1"/>
    </source>
</evidence>
<comment type="caution">
    <text evidence="1">The sequence shown here is derived from an EMBL/GenBank/DDBJ whole genome shotgun (WGS) entry which is preliminary data.</text>
</comment>
<keyword evidence="2" id="KW-1185">Reference proteome</keyword>
<dbReference type="EMBL" id="JASCZI010001427">
    <property type="protein sequence ID" value="MED6114951.1"/>
    <property type="molecule type" value="Genomic_DNA"/>
</dbReference>
<proteinExistence type="predicted"/>
<accession>A0ABU6QU15</accession>
<organism evidence="1 2">
    <name type="scientific">Stylosanthes scabra</name>
    <dbReference type="NCBI Taxonomy" id="79078"/>
    <lineage>
        <taxon>Eukaryota</taxon>
        <taxon>Viridiplantae</taxon>
        <taxon>Streptophyta</taxon>
        <taxon>Embryophyta</taxon>
        <taxon>Tracheophyta</taxon>
        <taxon>Spermatophyta</taxon>
        <taxon>Magnoliopsida</taxon>
        <taxon>eudicotyledons</taxon>
        <taxon>Gunneridae</taxon>
        <taxon>Pentapetalae</taxon>
        <taxon>rosids</taxon>
        <taxon>fabids</taxon>
        <taxon>Fabales</taxon>
        <taxon>Fabaceae</taxon>
        <taxon>Papilionoideae</taxon>
        <taxon>50 kb inversion clade</taxon>
        <taxon>dalbergioids sensu lato</taxon>
        <taxon>Dalbergieae</taxon>
        <taxon>Pterocarpus clade</taxon>
        <taxon>Stylosanthes</taxon>
    </lineage>
</organism>
<evidence type="ECO:0000313" key="2">
    <source>
        <dbReference type="Proteomes" id="UP001341840"/>
    </source>
</evidence>
<sequence length="98" mass="11272">GSLDIGLGYLQRNFTFPDRSRGPHQWAKIKEKIAGKAKVGKDISFSVEQEIMETEMNIGKRPEESSRPIKEMLRGMEKKEKTLAFAYIENKTKILMLK</sequence>
<gene>
    <name evidence="1" type="ORF">PIB30_085467</name>
</gene>
<name>A0ABU6QU15_9FABA</name>